<evidence type="ECO:0000313" key="2">
    <source>
        <dbReference type="Proteomes" id="UP001237780"/>
    </source>
</evidence>
<proteinExistence type="predicted"/>
<sequence>MTIAELHKIPLQAVPKDVFSLSGEAFVDAWATAFNLSADDLSDEERQNFVKAIRNGTNRLKIIDALRGISSGGEEQPIDYEAQVLRRSPDQYAIIESFTRFAPDNNVAFLRYTFDKICGRDPTDKERLTMEFDLRRNVTTREDIVKRVVSIARRDGQISLWDTLEQPVTQHSGNKPVDPSSARTLPAGLSYDIDGNQTLIFVREVPGEGWMIGPDLLHQPVNVVDGGWSVSPGWLITGPKRSLEAGTWMVRLDLVQDPAARIALQVSANSGLDTLQELIIAGSFVGSLCVNIRNEHRFVELRLKILETPDTTPWIKLRDVSMIRSKQGLENS</sequence>
<reference evidence="1 2" key="1">
    <citation type="submission" date="2023-07" db="EMBL/GenBank/DDBJ databases">
        <title>Comparative genomics of wheat-associated soil bacteria to identify genetic determinants of phenazine resistance.</title>
        <authorList>
            <person name="Mouncey N."/>
        </authorList>
    </citation>
    <scope>NUCLEOTIDE SEQUENCE [LARGE SCALE GENOMIC DNA]</scope>
    <source>
        <strain evidence="1 2">W4I11</strain>
    </source>
</reference>
<comment type="caution">
    <text evidence="1">The sequence shown here is derived from an EMBL/GenBank/DDBJ whole genome shotgun (WGS) entry which is preliminary data.</text>
</comment>
<gene>
    <name evidence="1" type="ORF">QFZ34_000945</name>
</gene>
<organism evidence="1 2">
    <name type="scientific">Phyllobacterium ifriqiyense</name>
    <dbReference type="NCBI Taxonomy" id="314238"/>
    <lineage>
        <taxon>Bacteria</taxon>
        <taxon>Pseudomonadati</taxon>
        <taxon>Pseudomonadota</taxon>
        <taxon>Alphaproteobacteria</taxon>
        <taxon>Hyphomicrobiales</taxon>
        <taxon>Phyllobacteriaceae</taxon>
        <taxon>Phyllobacterium</taxon>
    </lineage>
</organism>
<name>A0ABU0S7R3_9HYPH</name>
<accession>A0ABU0S7R3</accession>
<dbReference type="Proteomes" id="UP001237780">
    <property type="component" value="Unassembled WGS sequence"/>
</dbReference>
<evidence type="ECO:0000313" key="1">
    <source>
        <dbReference type="EMBL" id="MDQ0995768.1"/>
    </source>
</evidence>
<dbReference type="RefSeq" id="WP_307277503.1">
    <property type="nucleotide sequence ID" value="NZ_JAUSZT010000002.1"/>
</dbReference>
<keyword evidence="2" id="KW-1185">Reference proteome</keyword>
<protein>
    <submittedName>
        <fullName evidence="1">Uncharacterized protein</fullName>
    </submittedName>
</protein>
<dbReference type="EMBL" id="JAUSZT010000002">
    <property type="protein sequence ID" value="MDQ0995768.1"/>
    <property type="molecule type" value="Genomic_DNA"/>
</dbReference>